<reference evidence="1" key="1">
    <citation type="journal article" date="2018" name="BMC Genomics">
        <title>Comparative genomic, transcriptomic, and proteomic reannotation of human herpesvirus 6.</title>
        <authorList>
            <person name="Greninger A.L."/>
            <person name="Knudsen G.M."/>
            <person name="Roychoudhury P."/>
            <person name="Hanson D.J."/>
            <person name="Sedlak R.H."/>
            <person name="Xie H."/>
            <person name="Guan J."/>
            <person name="Nguyen T."/>
            <person name="Peddu V."/>
            <person name="Boeckh M."/>
            <person name="Huang M.L."/>
            <person name="Cook L."/>
            <person name="Depledge D.P."/>
            <person name="Zerr D.M."/>
            <person name="Koelle D.M."/>
            <person name="Gantt S."/>
            <person name="Yoshikawa T."/>
            <person name="Caserta M."/>
            <person name="Hill J.A."/>
            <person name="Jerome K.R."/>
        </authorList>
    </citation>
    <scope>NUCLEOTIDE SEQUENCE</scope>
    <source>
        <strain evidence="1">NY-241</strain>
    </source>
</reference>
<protein>
    <submittedName>
        <fullName evidence="1">Uncharacterized protein</fullName>
    </submittedName>
</protein>
<proteinExistence type="predicted"/>
<sequence>MRKTGTAVAPLADFRVLVSLGRKDPNRSTQRKTGTAVAPLADFRVLVSLGRKDPNRSTH</sequence>
<organism evidence="1">
    <name type="scientific">Human betaherpesvirus 6</name>
    <dbReference type="NCBI Taxonomy" id="10368"/>
    <lineage>
        <taxon>Viruses</taxon>
        <taxon>Duplodnaviria</taxon>
        <taxon>Heunggongvirae</taxon>
        <taxon>Peploviricota</taxon>
        <taxon>Herviviricetes</taxon>
        <taxon>Herpesvirales</taxon>
        <taxon>Orthoherpesviridae</taxon>
        <taxon>Betaherpesvirinae</taxon>
        <taxon>Roseolovirus</taxon>
    </lineage>
</organism>
<evidence type="ECO:0000313" key="1">
    <source>
        <dbReference type="EMBL" id="QFV65300.1"/>
    </source>
</evidence>
<dbReference type="EMBL" id="KY290197">
    <property type="protein sequence ID" value="QFV65300.1"/>
    <property type="molecule type" value="Genomic_DNA"/>
</dbReference>
<name>A0A5P9S9S9_9BETA</name>
<accession>A0A5P9S9S9</accession>